<reference evidence="6 7" key="1">
    <citation type="submission" date="2024-02" db="EMBL/GenBank/DDBJ databases">
        <title>Roseovarius strain W115 nov., isolated from a marine algae.</title>
        <authorList>
            <person name="Lee M.W."/>
            <person name="Lee J.K."/>
            <person name="Kim J.M."/>
            <person name="Choi D.G."/>
            <person name="Baek J.H."/>
            <person name="Bayburt H."/>
            <person name="Jung J.J."/>
            <person name="Han D.M."/>
            <person name="Jeon C.O."/>
        </authorList>
    </citation>
    <scope>NUCLEOTIDE SEQUENCE [LARGE SCALE GENOMIC DNA]</scope>
    <source>
        <strain evidence="6 7">W115</strain>
    </source>
</reference>
<dbReference type="Gene3D" id="3.30.470.20">
    <property type="entry name" value="ATP-grasp fold, B domain"/>
    <property type="match status" value="1"/>
</dbReference>
<dbReference type="InterPro" id="IPR051538">
    <property type="entry name" value="Acyl-CoA_Synth/Transferase"/>
</dbReference>
<dbReference type="PANTHER" id="PTHR43334:SF1">
    <property type="entry name" value="3-HYDROXYPROPIONATE--COA LIGASE [ADP-FORMING]"/>
    <property type="match status" value="1"/>
</dbReference>
<name>A0ABZ2TG16_9RHOB</name>
<dbReference type="GO" id="GO:0016874">
    <property type="term" value="F:ligase activity"/>
    <property type="evidence" value="ECO:0007669"/>
    <property type="project" value="UniProtKB-KW"/>
</dbReference>
<dbReference type="SUPFAM" id="SSF56059">
    <property type="entry name" value="Glutathione synthetase ATP-binding domain-like"/>
    <property type="match status" value="1"/>
</dbReference>
<evidence type="ECO:0000313" key="6">
    <source>
        <dbReference type="EMBL" id="WYK18045.1"/>
    </source>
</evidence>
<evidence type="ECO:0000256" key="4">
    <source>
        <dbReference type="ARBA" id="ARBA00022840"/>
    </source>
</evidence>
<dbReference type="EMBL" id="CP146606">
    <property type="protein sequence ID" value="WYK18045.1"/>
    <property type="molecule type" value="Genomic_DNA"/>
</dbReference>
<sequence>MTNSSDGFLNPQSIAVYGASERASSPGTHIFRNLTSQGYGGKVIAINPKYDSLGGQSCVPSQEAAGTGADLAIIAIPPKAVPGALRDCASMGTSAAIVITAGFVEGNGPAGKQRLLNTAKAGNIQIMGPNCLGLVRPHLRLNATFQPALPPKGGLALISQSGAICSSMADMAEQDGLGFSLMMSLGNSFELGLGDAIVMAADDARTKVILVYVEGVRNGPKFRSALRAAYKIKPVIVLKAGRHAEGAAAAATHTGALVGSDAVFSAVLREAGAVQVATLGELLDVARFMSSHQRSCGGRLAIVTNGGGVGVLTADRLSDRSLPIAPLPQDVCDSLEGQLSPNWSRRNPLDIVGDATASDFKAALDACLQSDEFDAALALLSPQSMTAPDRVADAVLEAHHRYDKPVLSCFLGGHSVSSSRTKLRRHGIPDFNRPEEAVRAFAAAVKAGERSARVDDAPKLKGTKRTTLTKAVRSLGTLTPGMLSDIASRRLLSVAGIPCPVPELAATDDAAVAIFEKLRSPVVLKVVSPEISHKSEVNGVRLNLQSQPEVAAAFHDICDTAKRIRPDASILGVSVEPMVQPDDAREVLIGVTRDPAFGPVITFGAGGTLVELLGDVATGMLPLSRNAAVELIGRTRVARLLGPFRNTAPVDTGALVDVLMHVSDLCLAMPMLEEMDINPLIVAPSGLCAVDVRIRLGSNDPALRLTGQH</sequence>
<keyword evidence="2 6" id="KW-0436">Ligase</keyword>
<organism evidence="6 7">
    <name type="scientific">Roseovarius rhodophyticola</name>
    <dbReference type="NCBI Taxonomy" id="3080827"/>
    <lineage>
        <taxon>Bacteria</taxon>
        <taxon>Pseudomonadati</taxon>
        <taxon>Pseudomonadota</taxon>
        <taxon>Alphaproteobacteria</taxon>
        <taxon>Rhodobacterales</taxon>
        <taxon>Roseobacteraceae</taxon>
        <taxon>Roseovarius</taxon>
    </lineage>
</organism>
<dbReference type="InterPro" id="IPR003781">
    <property type="entry name" value="CoA-bd"/>
</dbReference>
<feature type="domain" description="CoA-binding" evidence="5">
    <location>
        <begin position="8"/>
        <end position="103"/>
    </location>
</feature>
<gene>
    <name evidence="6" type="ORF">RZS32_016920</name>
</gene>
<dbReference type="Pfam" id="PF19045">
    <property type="entry name" value="Ligase_CoA_2"/>
    <property type="match status" value="1"/>
</dbReference>
<dbReference type="SUPFAM" id="SSF52210">
    <property type="entry name" value="Succinyl-CoA synthetase domains"/>
    <property type="match status" value="2"/>
</dbReference>
<dbReference type="Pfam" id="PF13380">
    <property type="entry name" value="CoA_binding_2"/>
    <property type="match status" value="1"/>
</dbReference>
<dbReference type="RefSeq" id="WP_317054732.1">
    <property type="nucleotide sequence ID" value="NZ_CP146606.1"/>
</dbReference>
<dbReference type="Pfam" id="PF13607">
    <property type="entry name" value="Succ_CoA_lig"/>
    <property type="match status" value="1"/>
</dbReference>
<dbReference type="Gene3D" id="3.40.50.261">
    <property type="entry name" value="Succinyl-CoA synthetase domains"/>
    <property type="match status" value="2"/>
</dbReference>
<dbReference type="InterPro" id="IPR043938">
    <property type="entry name" value="Ligase_CoA_dom"/>
</dbReference>
<dbReference type="PANTHER" id="PTHR43334">
    <property type="entry name" value="ACETATE--COA LIGASE [ADP-FORMING]"/>
    <property type="match status" value="1"/>
</dbReference>
<keyword evidence="4" id="KW-0067">ATP-binding</keyword>
<dbReference type="Gene3D" id="3.40.50.720">
    <property type="entry name" value="NAD(P)-binding Rossmann-like Domain"/>
    <property type="match status" value="1"/>
</dbReference>
<evidence type="ECO:0000259" key="5">
    <source>
        <dbReference type="SMART" id="SM00881"/>
    </source>
</evidence>
<keyword evidence="7" id="KW-1185">Reference proteome</keyword>
<dbReference type="Proteomes" id="UP001281305">
    <property type="component" value="Chromosome"/>
</dbReference>
<dbReference type="InterPro" id="IPR036291">
    <property type="entry name" value="NAD(P)-bd_dom_sf"/>
</dbReference>
<evidence type="ECO:0000256" key="1">
    <source>
        <dbReference type="ARBA" id="ARBA00022532"/>
    </source>
</evidence>
<dbReference type="Pfam" id="PF13549">
    <property type="entry name" value="ATP-grasp_5"/>
    <property type="match status" value="1"/>
</dbReference>
<dbReference type="InterPro" id="IPR032875">
    <property type="entry name" value="Succ_CoA_lig_flav_dom"/>
</dbReference>
<evidence type="ECO:0000313" key="7">
    <source>
        <dbReference type="Proteomes" id="UP001281305"/>
    </source>
</evidence>
<dbReference type="Gene3D" id="3.30.1490.20">
    <property type="entry name" value="ATP-grasp fold, A domain"/>
    <property type="match status" value="1"/>
</dbReference>
<protein>
    <submittedName>
        <fullName evidence="6">Acetate--CoA ligase family protein</fullName>
    </submittedName>
</protein>
<dbReference type="InterPro" id="IPR013815">
    <property type="entry name" value="ATP_grasp_subdomain_1"/>
</dbReference>
<keyword evidence="3" id="KW-0547">Nucleotide-binding</keyword>
<dbReference type="SUPFAM" id="SSF51735">
    <property type="entry name" value="NAD(P)-binding Rossmann-fold domains"/>
    <property type="match status" value="1"/>
</dbReference>
<evidence type="ECO:0000256" key="3">
    <source>
        <dbReference type="ARBA" id="ARBA00022741"/>
    </source>
</evidence>
<keyword evidence="1" id="KW-0816">Tricarboxylic acid cycle</keyword>
<dbReference type="SMART" id="SM00881">
    <property type="entry name" value="CoA_binding"/>
    <property type="match status" value="1"/>
</dbReference>
<dbReference type="InterPro" id="IPR016102">
    <property type="entry name" value="Succinyl-CoA_synth-like"/>
</dbReference>
<accession>A0ABZ2TG16</accession>
<evidence type="ECO:0000256" key="2">
    <source>
        <dbReference type="ARBA" id="ARBA00022598"/>
    </source>
</evidence>
<proteinExistence type="predicted"/>